<protein>
    <recommendedName>
        <fullName evidence="3">DUF1365 domain-containing protein</fullName>
    </recommendedName>
</protein>
<dbReference type="EMBL" id="UEYP01000001">
    <property type="protein sequence ID" value="SSC65904.1"/>
    <property type="molecule type" value="Genomic_DNA"/>
</dbReference>
<evidence type="ECO:0000313" key="2">
    <source>
        <dbReference type="Proteomes" id="UP000254764"/>
    </source>
</evidence>
<dbReference type="Pfam" id="PF07103">
    <property type="entry name" value="DUF1365"/>
    <property type="match status" value="1"/>
</dbReference>
<proteinExistence type="predicted"/>
<keyword evidence="2" id="KW-1185">Reference proteome</keyword>
<organism evidence="1 2">
    <name type="scientific">Ciceribacter selenitireducens ATCC BAA-1503</name>
    <dbReference type="NCBI Taxonomy" id="1336235"/>
    <lineage>
        <taxon>Bacteria</taxon>
        <taxon>Pseudomonadati</taxon>
        <taxon>Pseudomonadota</taxon>
        <taxon>Alphaproteobacteria</taxon>
        <taxon>Hyphomicrobiales</taxon>
        <taxon>Rhizobiaceae</taxon>
        <taxon>Ciceribacter</taxon>
    </lineage>
</organism>
<dbReference type="RefSeq" id="WP_115668921.1">
    <property type="nucleotide sequence ID" value="NZ_UEYP01000001.1"/>
</dbReference>
<dbReference type="STRING" id="1336235.GCA_000518785_03298"/>
<dbReference type="PANTHER" id="PTHR33973">
    <property type="entry name" value="OS07G0153300 PROTEIN"/>
    <property type="match status" value="1"/>
</dbReference>
<gene>
    <name evidence="1" type="ORF">RHIZ70_1612</name>
</gene>
<sequence>MSYLSAIYTGHVLHVRHRPKKHTLRYSVFSLLIDLDELPDLDRNLSLFGHNRRAVFSLRDTDHGDGTVGGLKAWAESHLKRAGVYQPDMKILMLCYPRILGFVFNPLTVYFCNRVDGSAAAILYEVCNTFKERHTYVIPVGGDPGAVKHACAKEMYVSPFMPMDCTYNFRIQPPGPQVSVNISETDGEGPLLFASFAGKRRAVSDRALAAMLLSYPLMTLKVLAGIHWEALRLWLKRIPVHRHVAASEPIASTIVLNNGMEKP</sequence>
<dbReference type="Proteomes" id="UP000254764">
    <property type="component" value="Unassembled WGS sequence"/>
</dbReference>
<name>A0A376ADS7_9HYPH</name>
<dbReference type="AlphaFoldDB" id="A0A376ADS7"/>
<dbReference type="OrthoDB" id="9778801at2"/>
<evidence type="ECO:0000313" key="1">
    <source>
        <dbReference type="EMBL" id="SSC65904.1"/>
    </source>
</evidence>
<evidence type="ECO:0008006" key="3">
    <source>
        <dbReference type="Google" id="ProtNLM"/>
    </source>
</evidence>
<dbReference type="PANTHER" id="PTHR33973:SF4">
    <property type="entry name" value="OS07G0153300 PROTEIN"/>
    <property type="match status" value="1"/>
</dbReference>
<accession>A0A376ADS7</accession>
<dbReference type="InterPro" id="IPR010775">
    <property type="entry name" value="DUF1365"/>
</dbReference>
<reference evidence="2" key="1">
    <citation type="submission" date="2018-07" db="EMBL/GenBank/DDBJ databases">
        <authorList>
            <person name="Peiro R."/>
            <person name="Begona"/>
            <person name="Cbmso G."/>
            <person name="Lopez M."/>
            <person name="Gonzalez S."/>
        </authorList>
    </citation>
    <scope>NUCLEOTIDE SEQUENCE [LARGE SCALE GENOMIC DNA]</scope>
</reference>